<keyword evidence="9" id="KW-1185">Reference proteome</keyword>
<feature type="transmembrane region" description="Helical" evidence="6">
    <location>
        <begin position="61"/>
        <end position="79"/>
    </location>
</feature>
<name>A0ABU4QI84_9GAMM</name>
<feature type="transmembrane region" description="Helical" evidence="6">
    <location>
        <begin position="192"/>
        <end position="210"/>
    </location>
</feature>
<dbReference type="RefSeq" id="WP_319619983.1">
    <property type="nucleotide sequence ID" value="NZ_JAWXXR010000002.1"/>
</dbReference>
<feature type="transmembrane region" description="Helical" evidence="6">
    <location>
        <begin position="279"/>
        <end position="299"/>
    </location>
</feature>
<feature type="compositionally biased region" description="Gly residues" evidence="5">
    <location>
        <begin position="357"/>
        <end position="380"/>
    </location>
</feature>
<feature type="transmembrane region" description="Helical" evidence="6">
    <location>
        <begin position="91"/>
        <end position="116"/>
    </location>
</feature>
<evidence type="ECO:0000256" key="6">
    <source>
        <dbReference type="SAM" id="Phobius"/>
    </source>
</evidence>
<sequence>MNVSLSRFVNASWPLLLVLLLFTADASAAIDSVDLMDDIVQKFKDNASSWATKIEAAATRLFWILVVISMVWTFGMMALRKADIGEFFAEFTRFTIFTGFFWWLLYNGPAFAMSIIDSLMRLGGAAASMTGLTGSFSPSSIVDIGFILLGKAFYEISPLSPIDSFIGVILALFILALSALIAVNMLLLLISAWILAYGGIFFLGFGGSRWTSDMAINYYKTVLGIAAQIMTMILLIGIGKSLIFDYYNNMESGIDFSEMAVVMIVVLVIFVLTNKVPQLISGIITGASVGGMGIGQFGAGAAMGAAGMAAAAAAVGGAMVAAGATQGAGGASALMAAFSQANANVASGSDVLTSLWGGGSGGGGGSDPSGGGSGGGGLPGTGNTPLAEAAGFSSPMGSTAPAGGDNGGTAASGGSGSGDTAANSGGGQYSVAGEGGGASSSDGGGSNGDDSGPGTQQTASDSGGSSPQQPKGGFMAAAAMAASTATKIAADAGANLAKGSGSIVKDKAANIVDSAKGAINQTAGGKIASEIRNPGSTTQARQDKQDIAAAGELREQLQADEARDFLAEHSGAGSDNTPSFGDNSLSGEDADPQSEVAAFVNRDNGTQNT</sequence>
<comment type="caution">
    <text evidence="8">The sequence shown here is derived from an EMBL/GenBank/DDBJ whole genome shotgun (WGS) entry which is preliminary data.</text>
</comment>
<dbReference type="GeneID" id="88625922"/>
<feature type="compositionally biased region" description="Low complexity" evidence="5">
    <location>
        <begin position="448"/>
        <end position="473"/>
    </location>
</feature>
<dbReference type="InterPro" id="IPR014150">
    <property type="entry name" value="Conjugal_tfr_TrbL"/>
</dbReference>
<feature type="transmembrane region" description="Helical" evidence="6">
    <location>
        <begin position="136"/>
        <end position="154"/>
    </location>
</feature>
<evidence type="ECO:0000313" key="8">
    <source>
        <dbReference type="EMBL" id="MDX6018633.1"/>
    </source>
</evidence>
<protein>
    <submittedName>
        <fullName evidence="8">P-type conjugative transfer protein TrbL</fullName>
    </submittedName>
</protein>
<gene>
    <name evidence="8" type="primary">trbL</name>
    <name evidence="8" type="ORF">SIL79_20400</name>
</gene>
<feature type="transmembrane region" description="Helical" evidence="6">
    <location>
        <begin position="166"/>
        <end position="186"/>
    </location>
</feature>
<feature type="transmembrane region" description="Helical" evidence="6">
    <location>
        <begin position="305"/>
        <end position="325"/>
    </location>
</feature>
<proteinExistence type="predicted"/>
<evidence type="ECO:0000256" key="7">
    <source>
        <dbReference type="SAM" id="SignalP"/>
    </source>
</evidence>
<feature type="transmembrane region" description="Helical" evidence="6">
    <location>
        <begin position="222"/>
        <end position="244"/>
    </location>
</feature>
<comment type="subcellular location">
    <subcellularLocation>
        <location evidence="1">Membrane</location>
        <topology evidence="1">Multi-pass membrane protein</topology>
    </subcellularLocation>
</comment>
<evidence type="ECO:0000256" key="2">
    <source>
        <dbReference type="ARBA" id="ARBA00022692"/>
    </source>
</evidence>
<feature type="region of interest" description="Disordered" evidence="5">
    <location>
        <begin position="561"/>
        <end position="609"/>
    </location>
</feature>
<feature type="region of interest" description="Disordered" evidence="5">
    <location>
        <begin position="357"/>
        <end position="473"/>
    </location>
</feature>
<evidence type="ECO:0000256" key="5">
    <source>
        <dbReference type="SAM" id="MobiDB-lite"/>
    </source>
</evidence>
<accession>A0ABU4QI84</accession>
<evidence type="ECO:0000256" key="1">
    <source>
        <dbReference type="ARBA" id="ARBA00004141"/>
    </source>
</evidence>
<keyword evidence="3 6" id="KW-1133">Transmembrane helix</keyword>
<dbReference type="Proteomes" id="UP001272773">
    <property type="component" value="Unassembled WGS sequence"/>
</dbReference>
<evidence type="ECO:0000313" key="9">
    <source>
        <dbReference type="Proteomes" id="UP001272773"/>
    </source>
</evidence>
<organism evidence="8 9">
    <name type="scientific">Shewanella indica</name>
    <dbReference type="NCBI Taxonomy" id="768528"/>
    <lineage>
        <taxon>Bacteria</taxon>
        <taxon>Pseudomonadati</taxon>
        <taxon>Pseudomonadota</taxon>
        <taxon>Gammaproteobacteria</taxon>
        <taxon>Alteromonadales</taxon>
        <taxon>Shewanellaceae</taxon>
        <taxon>Shewanella</taxon>
    </lineage>
</organism>
<evidence type="ECO:0000256" key="3">
    <source>
        <dbReference type="ARBA" id="ARBA00022989"/>
    </source>
</evidence>
<feature type="chain" id="PRO_5046393540" evidence="7">
    <location>
        <begin position="29"/>
        <end position="609"/>
    </location>
</feature>
<feature type="compositionally biased region" description="Gly residues" evidence="5">
    <location>
        <begin position="404"/>
        <end position="417"/>
    </location>
</feature>
<dbReference type="EMBL" id="JAWXXR010000002">
    <property type="protein sequence ID" value="MDX6018633.1"/>
    <property type="molecule type" value="Genomic_DNA"/>
</dbReference>
<feature type="transmembrane region" description="Helical" evidence="6">
    <location>
        <begin position="256"/>
        <end position="272"/>
    </location>
</feature>
<keyword evidence="4 6" id="KW-0472">Membrane</keyword>
<feature type="compositionally biased region" description="Gly residues" evidence="5">
    <location>
        <begin position="424"/>
        <end position="447"/>
    </location>
</feature>
<feature type="compositionally biased region" description="Polar residues" evidence="5">
    <location>
        <begin position="573"/>
        <end position="586"/>
    </location>
</feature>
<keyword evidence="7" id="KW-0732">Signal</keyword>
<feature type="signal peptide" evidence="7">
    <location>
        <begin position="1"/>
        <end position="28"/>
    </location>
</feature>
<dbReference type="Pfam" id="PF04610">
    <property type="entry name" value="TrbL"/>
    <property type="match status" value="1"/>
</dbReference>
<evidence type="ECO:0000256" key="4">
    <source>
        <dbReference type="ARBA" id="ARBA00023136"/>
    </source>
</evidence>
<dbReference type="InterPro" id="IPR007688">
    <property type="entry name" value="Conjugal_tfr_TrbL/VirB6"/>
</dbReference>
<reference evidence="8 9" key="1">
    <citation type="submission" date="2023-11" db="EMBL/GenBank/DDBJ databases">
        <title>MicrobeMod: A computational toolkit for identifying prokaryotic methylation and restriction-modification with nanopore sequencing.</title>
        <authorList>
            <person name="Crits-Christoph A."/>
            <person name="Kang S.C."/>
            <person name="Lee H."/>
            <person name="Ostrov N."/>
        </authorList>
    </citation>
    <scope>NUCLEOTIDE SEQUENCE [LARGE SCALE GENOMIC DNA]</scope>
    <source>
        <strain evidence="8 9">ATCC BAA-2732</strain>
    </source>
</reference>
<dbReference type="NCBIfam" id="TIGR02783">
    <property type="entry name" value="TrbL_P"/>
    <property type="match status" value="1"/>
</dbReference>
<keyword evidence="2 6" id="KW-0812">Transmembrane</keyword>